<accession>A0ABW5C567</accession>
<dbReference type="EMBL" id="JBHUIY010000001">
    <property type="protein sequence ID" value="MFD2232364.1"/>
    <property type="molecule type" value="Genomic_DNA"/>
</dbReference>
<feature type="region of interest" description="Disordered" evidence="1">
    <location>
        <begin position="194"/>
        <end position="217"/>
    </location>
</feature>
<feature type="compositionally biased region" description="Pro residues" evidence="1">
    <location>
        <begin position="206"/>
        <end position="217"/>
    </location>
</feature>
<evidence type="ECO:0000313" key="2">
    <source>
        <dbReference type="EMBL" id="MFD2232364.1"/>
    </source>
</evidence>
<name>A0ABW5C567_9PROT</name>
<organism evidence="2 3">
    <name type="scientific">Phaeospirillum tilakii</name>
    <dbReference type="NCBI Taxonomy" id="741673"/>
    <lineage>
        <taxon>Bacteria</taxon>
        <taxon>Pseudomonadati</taxon>
        <taxon>Pseudomonadota</taxon>
        <taxon>Alphaproteobacteria</taxon>
        <taxon>Rhodospirillales</taxon>
        <taxon>Rhodospirillaceae</taxon>
        <taxon>Phaeospirillum</taxon>
    </lineage>
</organism>
<reference evidence="3" key="1">
    <citation type="journal article" date="2019" name="Int. J. Syst. Evol. Microbiol.">
        <title>The Global Catalogue of Microorganisms (GCM) 10K type strain sequencing project: providing services to taxonomists for standard genome sequencing and annotation.</title>
        <authorList>
            <consortium name="The Broad Institute Genomics Platform"/>
            <consortium name="The Broad Institute Genome Sequencing Center for Infectious Disease"/>
            <person name="Wu L."/>
            <person name="Ma J."/>
        </authorList>
    </citation>
    <scope>NUCLEOTIDE SEQUENCE [LARGE SCALE GENOMIC DNA]</scope>
    <source>
        <strain evidence="3">KCTC 15012</strain>
    </source>
</reference>
<evidence type="ECO:0008006" key="4">
    <source>
        <dbReference type="Google" id="ProtNLM"/>
    </source>
</evidence>
<comment type="caution">
    <text evidence="2">The sequence shown here is derived from an EMBL/GenBank/DDBJ whole genome shotgun (WGS) entry which is preliminary data.</text>
</comment>
<keyword evidence="3" id="KW-1185">Reference proteome</keyword>
<proteinExistence type="predicted"/>
<evidence type="ECO:0000256" key="1">
    <source>
        <dbReference type="SAM" id="MobiDB-lite"/>
    </source>
</evidence>
<evidence type="ECO:0000313" key="3">
    <source>
        <dbReference type="Proteomes" id="UP001597296"/>
    </source>
</evidence>
<protein>
    <recommendedName>
        <fullName evidence="4">DUF3313 domain-containing protein</fullName>
    </recommendedName>
</protein>
<gene>
    <name evidence="2" type="ORF">ACFSNB_00950</name>
</gene>
<dbReference type="RefSeq" id="WP_377313607.1">
    <property type="nucleotide sequence ID" value="NZ_JBHUIY010000001.1"/>
</dbReference>
<dbReference type="PROSITE" id="PS51257">
    <property type="entry name" value="PROKAR_LIPOPROTEIN"/>
    <property type="match status" value="1"/>
</dbReference>
<sequence>MAADWLKRLMAVAVLLTLSSCYIPDKFRAELRLSRFGDYDLTYKGDLMWAPILDDYRTGKITPDNEAEKIENIRKDLSRDIAFRKIESRGRGRFAVEYERAGRLGQVQLVALIRRDARILMLRALQNGGIVVTANSLRPSDAQTLAELGLTMEGEFRITTDANVVDHNATEVRQFGAYRVYVWKIDGPLAPAPHLAMVRDSDPRRPLPPPPSSKMQP</sequence>
<dbReference type="Proteomes" id="UP001597296">
    <property type="component" value="Unassembled WGS sequence"/>
</dbReference>